<feature type="compositionally biased region" description="Basic and acidic residues" evidence="1">
    <location>
        <begin position="22"/>
        <end position="39"/>
    </location>
</feature>
<dbReference type="EMBL" id="AASWIS010000028">
    <property type="protein sequence ID" value="EFH5894611.1"/>
    <property type="molecule type" value="Genomic_DNA"/>
</dbReference>
<reference evidence="4" key="2">
    <citation type="journal article" date="2023" name="Front. Microbiol.">
        <title>Virotyping and genetic antimicrobial susceptibility testing of porcine ETEC/STEC strains and associated plasmid types.</title>
        <authorList>
            <person name="Vereecke N."/>
            <person name="Van Hoorde S."/>
            <person name="Sperling D."/>
            <person name="Theuns S."/>
            <person name="Devriendt B."/>
            <person name="Cox E."/>
        </authorList>
    </citation>
    <scope>NUCLEOTIDE SEQUENCE</scope>
    <source>
        <strain evidence="4">ETEC4085</strain>
    </source>
</reference>
<evidence type="ECO:0000256" key="1">
    <source>
        <dbReference type="SAM" id="MobiDB-lite"/>
    </source>
</evidence>
<feature type="region of interest" description="Disordered" evidence="1">
    <location>
        <begin position="1"/>
        <end position="39"/>
    </location>
</feature>
<gene>
    <name evidence="2" type="ORF">GOP25_20645</name>
    <name evidence="3" type="ORF">HEP34_002980</name>
    <name evidence="4" type="ORF">QDW62_07750</name>
</gene>
<dbReference type="RefSeq" id="WP_000804698.1">
    <property type="nucleotide sequence ID" value="NZ_AP027818.1"/>
</dbReference>
<proteinExistence type="predicted"/>
<dbReference type="EMBL" id="CP122634">
    <property type="protein sequence ID" value="WHI03412.1"/>
    <property type="molecule type" value="Genomic_DNA"/>
</dbReference>
<dbReference type="Proteomes" id="UP001179946">
    <property type="component" value="Chromosome"/>
</dbReference>
<evidence type="ECO:0000313" key="2">
    <source>
        <dbReference type="EMBL" id="EFH5894611.1"/>
    </source>
</evidence>
<dbReference type="EMBL" id="AATJYL010000026">
    <property type="protein sequence ID" value="EFM1446637.1"/>
    <property type="molecule type" value="Genomic_DNA"/>
</dbReference>
<evidence type="ECO:0000313" key="6">
    <source>
        <dbReference type="Proteomes" id="UP000531813"/>
    </source>
</evidence>
<accession>A0A3L1B5V4</accession>
<reference evidence="3 5" key="1">
    <citation type="submission" date="2020-04" db="EMBL/GenBank/DDBJ databases">
        <authorList>
            <consortium name="GenomeTrakr network: Whole genome sequencing for foodborne pathogen traceback"/>
        </authorList>
    </citation>
    <scope>NUCLEOTIDE SEQUENCE [LARGE SCALE GENOMIC DNA]</scope>
    <source>
        <strain evidence="2 6">PSU-2243</strain>
        <strain evidence="3 5">PSU-2464</strain>
    </source>
</reference>
<dbReference type="Proteomes" id="UP000531813">
    <property type="component" value="Unassembled WGS sequence"/>
</dbReference>
<evidence type="ECO:0000313" key="4">
    <source>
        <dbReference type="EMBL" id="WHI03412.1"/>
    </source>
</evidence>
<evidence type="ECO:0000313" key="3">
    <source>
        <dbReference type="EMBL" id="EFM1446637.1"/>
    </source>
</evidence>
<protein>
    <submittedName>
        <fullName evidence="3">Uncharacterized protein</fullName>
    </submittedName>
</protein>
<dbReference type="Proteomes" id="UP000519182">
    <property type="component" value="Unassembled WGS sequence"/>
</dbReference>
<organism evidence="3 5">
    <name type="scientific">Escherichia coli</name>
    <dbReference type="NCBI Taxonomy" id="562"/>
    <lineage>
        <taxon>Bacteria</taxon>
        <taxon>Pseudomonadati</taxon>
        <taxon>Pseudomonadota</taxon>
        <taxon>Gammaproteobacteria</taxon>
        <taxon>Enterobacterales</taxon>
        <taxon>Enterobacteriaceae</taxon>
        <taxon>Escherichia</taxon>
    </lineage>
</organism>
<dbReference type="AlphaFoldDB" id="A0A3L1B5V4"/>
<sequence length="92" mass="10471">MKPSITIKPARDNSRNRRREARKAERAEKENKSREERKAEILEKGGLAAVRGEKAAELAVAHEKTEIDNNSGGDAMFKVVNHAHQRNPKKKW</sequence>
<name>A0A3L1B5V4_ECOLX</name>
<evidence type="ECO:0000313" key="5">
    <source>
        <dbReference type="Proteomes" id="UP000519182"/>
    </source>
</evidence>